<feature type="coiled-coil region" evidence="1">
    <location>
        <begin position="508"/>
        <end position="591"/>
    </location>
</feature>
<feature type="region of interest" description="Disordered" evidence="2">
    <location>
        <begin position="713"/>
        <end position="776"/>
    </location>
</feature>
<evidence type="ECO:0000256" key="2">
    <source>
        <dbReference type="SAM" id="MobiDB-lite"/>
    </source>
</evidence>
<sequence>MENANKQAHPWVWISDFVPRGTGLGVIHCVEKYERIRYYLEKEHRVAIIGYTTDMSQYVFLVSEETEGTCKAPEGCNVFVYYNGARQEDPRFIALWEYQDPYIATRLYEFVSIAKHCGPWALCHTLFPTDNSTEVTNCMAGYSLPKVMQDITCDLKRRGQSMSDATVGERELQPEITLPQFCQSPRQQSQLSHIGSADPNPKGTLDSGIVFFDSYNLPDNVMKNLDEVAKSLAPRELLAPRGLLKLAVLNWWHTFSKSDGRSGWSLHSYLIYFVVMVFRVLRSGAATFPSVSEFQRACSRVDKLLWRNSWLREPPKAKEMKNEVLAALNQLKPAALGPLFPHDMPCFGQHDFKHTHPRDEVQDLAVKATVQMLGDLRGYAFVTYTLPNTFKVEEVGCSGSTGLKCKTLVHTKHSPFVEQMTLDEASAKLETKLSDSSSIPFINPEVEDNGSETILILPYQCEGDWLVGTKALRKDESVIFKPVANADAHEADGNGANAKETDHKYVAVDEAAEEVHAAKNAVHEAKETAARSTAKTIKAEQTVQANITVVDVLEGEVKALEEAIIQLTNDVRKLNADKEGVEKAQKEARQKFDTSCAADSSTWTILEKLDVKSAAASIRMITDELERISTELIIKEQEKAIKETKLAQQTADLINADKELENSKRDLENSNRNNRKYIAVVSKNWKELWKAKAALKETMAALEKRQSEVANLRSTTAFERGAKQKHDKRAGEEQSGGSAKRRRIENGNELNEDMSDNGISDDEMYDDAVSDNGEPHRLFRPQKLSDLEMFVDKLFKTGIITMGVEARLDDNGKLFLPMGMTRERAMLIKGRLSSRGARDCPGRQESTPMI</sequence>
<name>A0ABR1TL99_9PEZI</name>
<keyword evidence="4" id="KW-1185">Reference proteome</keyword>
<dbReference type="EMBL" id="JAQQWM010000009">
    <property type="protein sequence ID" value="KAK8047428.1"/>
    <property type="molecule type" value="Genomic_DNA"/>
</dbReference>
<protein>
    <submittedName>
        <fullName evidence="3">Uncharacterized protein</fullName>
    </submittedName>
</protein>
<organism evidence="3 4">
    <name type="scientific">Apiospora saccharicola</name>
    <dbReference type="NCBI Taxonomy" id="335842"/>
    <lineage>
        <taxon>Eukaryota</taxon>
        <taxon>Fungi</taxon>
        <taxon>Dikarya</taxon>
        <taxon>Ascomycota</taxon>
        <taxon>Pezizomycotina</taxon>
        <taxon>Sordariomycetes</taxon>
        <taxon>Xylariomycetidae</taxon>
        <taxon>Amphisphaeriales</taxon>
        <taxon>Apiosporaceae</taxon>
        <taxon>Apiospora</taxon>
    </lineage>
</organism>
<proteinExistence type="predicted"/>
<gene>
    <name evidence="3" type="ORF">PG996_015492</name>
</gene>
<feature type="compositionally biased region" description="Acidic residues" evidence="2">
    <location>
        <begin position="750"/>
        <end position="769"/>
    </location>
</feature>
<comment type="caution">
    <text evidence="3">The sequence shown here is derived from an EMBL/GenBank/DDBJ whole genome shotgun (WGS) entry which is preliminary data.</text>
</comment>
<feature type="compositionally biased region" description="Basic and acidic residues" evidence="2">
    <location>
        <begin position="720"/>
        <end position="732"/>
    </location>
</feature>
<evidence type="ECO:0000256" key="1">
    <source>
        <dbReference type="SAM" id="Coils"/>
    </source>
</evidence>
<evidence type="ECO:0000313" key="3">
    <source>
        <dbReference type="EMBL" id="KAK8047428.1"/>
    </source>
</evidence>
<evidence type="ECO:0000313" key="4">
    <source>
        <dbReference type="Proteomes" id="UP001446871"/>
    </source>
</evidence>
<dbReference type="Proteomes" id="UP001446871">
    <property type="component" value="Unassembled WGS sequence"/>
</dbReference>
<accession>A0ABR1TL99</accession>
<keyword evidence="1" id="KW-0175">Coiled coil</keyword>
<reference evidence="3 4" key="1">
    <citation type="submission" date="2023-01" db="EMBL/GenBank/DDBJ databases">
        <title>Analysis of 21 Apiospora genomes using comparative genomics revels a genus with tremendous synthesis potential of carbohydrate active enzymes and secondary metabolites.</title>
        <authorList>
            <person name="Sorensen T."/>
        </authorList>
    </citation>
    <scope>NUCLEOTIDE SEQUENCE [LARGE SCALE GENOMIC DNA]</scope>
    <source>
        <strain evidence="3 4">CBS 83171</strain>
    </source>
</reference>